<feature type="domain" description="DUF7902" evidence="4">
    <location>
        <begin position="616"/>
        <end position="700"/>
    </location>
</feature>
<dbReference type="GO" id="GO:0005524">
    <property type="term" value="F:ATP binding"/>
    <property type="evidence" value="ECO:0007669"/>
    <property type="project" value="InterPro"/>
</dbReference>
<dbReference type="SUPFAM" id="SSF52540">
    <property type="entry name" value="P-loop containing nucleoside triphosphate hydrolases"/>
    <property type="match status" value="1"/>
</dbReference>
<dbReference type="KEGG" id="nav:JQS30_15855"/>
<feature type="domain" description="ATPase AAA-type core" evidence="2">
    <location>
        <begin position="1287"/>
        <end position="1363"/>
    </location>
</feature>
<proteinExistence type="predicted"/>
<dbReference type="Pfam" id="PF12458">
    <property type="entry name" value="DUF3686"/>
    <property type="match status" value="1"/>
</dbReference>
<dbReference type="Gene3D" id="3.40.50.300">
    <property type="entry name" value="P-loop containing nucleotide triphosphate hydrolases"/>
    <property type="match status" value="1"/>
</dbReference>
<evidence type="ECO:0000259" key="3">
    <source>
        <dbReference type="Pfam" id="PF12458"/>
    </source>
</evidence>
<dbReference type="GO" id="GO:0016887">
    <property type="term" value="F:ATP hydrolysis activity"/>
    <property type="evidence" value="ECO:0007669"/>
    <property type="project" value="InterPro"/>
</dbReference>
<dbReference type="InterPro" id="IPR020958">
    <property type="entry name" value="DUF3686"/>
</dbReference>
<protein>
    <submittedName>
        <fullName evidence="5">DNA repair ATPase</fullName>
    </submittedName>
</protein>
<evidence type="ECO:0000256" key="1">
    <source>
        <dbReference type="SAM" id="MobiDB-lite"/>
    </source>
</evidence>
<evidence type="ECO:0000313" key="5">
    <source>
        <dbReference type="EMBL" id="QSB05209.1"/>
    </source>
</evidence>
<organism evidence="5 6">
    <name type="scientific">Natronoglycomyces albus</name>
    <dbReference type="NCBI Taxonomy" id="2811108"/>
    <lineage>
        <taxon>Bacteria</taxon>
        <taxon>Bacillati</taxon>
        <taxon>Actinomycetota</taxon>
        <taxon>Actinomycetes</taxon>
        <taxon>Glycomycetales</taxon>
        <taxon>Glycomycetaceae</taxon>
        <taxon>Natronoglycomyces</taxon>
    </lineage>
</organism>
<dbReference type="Pfam" id="PF00004">
    <property type="entry name" value="AAA"/>
    <property type="match status" value="1"/>
</dbReference>
<evidence type="ECO:0000313" key="6">
    <source>
        <dbReference type="Proteomes" id="UP000662939"/>
    </source>
</evidence>
<keyword evidence="6" id="KW-1185">Reference proteome</keyword>
<feature type="domain" description="DUF3686" evidence="3">
    <location>
        <begin position="41"/>
        <end position="494"/>
    </location>
</feature>
<dbReference type="RefSeq" id="WP_213171211.1">
    <property type="nucleotide sequence ID" value="NZ_CP070496.1"/>
</dbReference>
<evidence type="ECO:0000259" key="2">
    <source>
        <dbReference type="Pfam" id="PF00004"/>
    </source>
</evidence>
<dbReference type="InterPro" id="IPR027417">
    <property type="entry name" value="P-loop_NTPase"/>
</dbReference>
<dbReference type="EMBL" id="CP070496">
    <property type="protein sequence ID" value="QSB05209.1"/>
    <property type="molecule type" value="Genomic_DNA"/>
</dbReference>
<reference evidence="5" key="1">
    <citation type="submission" date="2021-02" db="EMBL/GenBank/DDBJ databases">
        <title>Natronoglycomyces albus gen. nov., sp. nov, a haloalkaliphilic actinobacterium from a soda solonchak soil.</title>
        <authorList>
            <person name="Sorokin D.Y."/>
            <person name="Khijniak T.V."/>
            <person name="Zakharycheva A.P."/>
            <person name="Boueva O.V."/>
            <person name="Ariskina E.V."/>
            <person name="Hahnke R.L."/>
            <person name="Bunk B."/>
            <person name="Sproer C."/>
            <person name="Schumann P."/>
            <person name="Evtushenko L.I."/>
            <person name="Kublanov I.V."/>
        </authorList>
    </citation>
    <scope>NUCLEOTIDE SEQUENCE</scope>
    <source>
        <strain evidence="5">DSM 106290</strain>
    </source>
</reference>
<dbReference type="InterPro" id="IPR003959">
    <property type="entry name" value="ATPase_AAA_core"/>
</dbReference>
<sequence>MSEETPQTTDAAHGGESSSSNLDAGTYEVLHNRLTEQATQLTKRAEALNAERIATFGGTEMSLLGTTRIRTTHNCVPRDIVHVGDRMLFGYNVHMGLKTSTSVSDVFTLHTFNRDGENFEFTHVEDEGHLLDDRRFINDFEEMYRYYRQTELLQVRRIDNRLLAVFQTGDTIDDQRVLRWNIDADGTAEYLDNYGERDQTWPDTYDFEWVQTGREDHVTGRHPHVSIDDELFVECVGGDLTIKVEDNTDSGEGIYSEQVEEKLQSLADADIAWARVGALLLLKILPYNEKTTRYFVYNTITGDIRRADNIGAACRTLPEDHGIIFPGGYYLAEGELKTFDTPTDGLRFKRLIRSPNGEDFLYVFYSRHEGRTLLLPYNVIRKEVSAPLSCHGFALFDDGSMAAFRSDAGEATRVHPMQVWQTPFVSDTFAASQEVGDGPLERVGNSDLVRAISDALSVARMIRADEGANAGGSKHAQAVFETMISAATRALDDFPWLADEGLGQLDQSLKAVRATAEQVLDEYATVAELSANARTALAQTEKDTVTLLRRARGEAPKSATAWVEQLTELRRAQGHLVTLRDTRYIDVERVEQLQTDVTEGLESAARRAIAFLRRDDAFTPYFTEVEALSSRADQIDSVAESKPITEELAEHQHGLETLTEVVSDLDIGDATVRTGILSQIGEVLASVNRTRAGLQARRRELASAEGRAEFAAEYGLLGQAITAALAAADTPATCDEQLGRLMLTVENLETRFADFDDFLTQLDEKRSDIYEAFSSRKQNLLDEAARRAENLAGSADRILEAVSRRVSNLSSLDEVNTYFATDPMVDRLRRVAGELRDLDDVVRAEEIEGRIAAARQEAGRALQDQLDLYDGDSIRFGEYALPVNSQPLDLTLVPQGEALAFSLTGTDFRQRVDDEEFNATAEFWAQTLPSENATVYRAEHLAASLLTERGARSLLAEENLNHIVSEAASQRYDEGYERGVHDTDAALILEQLIHLYAAAGMLRYRAGERAAVRLWWAFDLPAEEAAAFATQAKSLGRVRELFGRTDALAQLQATLGRRFATWADQVRLPIDVDADLAGEYLAEELAADDEGFATSARATDLVAAFHRHIGSASRTALADDLQAIQGDLSSQWTLAEVWLQSFLSQHADKEDFDEQDLPEAIALLLTDENGYDIASDLTGEVTGLLGTHPRISDRTVAIRLDEFLARTGHFRRHTVPGFRRYHELRGQLVAKQRRALRVEEYHPRVMSGFVRNQLIDEVYLPLIGSNLTKQIGGAGDSRRTDQSGMLMLISPPGYGKTTLMEYVAARLGMLLVKINGPSLGYDTVSVDPDDAPNATARQEVEKINFALECGNNVLLYLDDIQHTNAELLQKFISLCDGQRRMEGVWQGRTRTYDLRGKRFAVCMAGNPYTEAGQRFRIPDMLANRADTWNLGDVLSGREEVFALSYIENSLTSNPVLAPLAGRDRNDVRLLVRLAQADPTANPEQLSHPYSAGELDQITSVLRKLLHIQKTVLAVNQAYISSAATDDSARVEPPFLLQGSYRNMGRLAERVVPVMNDEELEAVIDDHYVGEAQSLAAGAEANLLKLAQLRGRLTEEQAARWADVKQSYLRNAALGGSDDDPMARAVGALGLLTDRVADIASSLDGRRDSSLGSEATASAAVARALPQVGSGE</sequence>
<dbReference type="InterPro" id="IPR057224">
    <property type="entry name" value="DUF7902"/>
</dbReference>
<dbReference type="Proteomes" id="UP000662939">
    <property type="component" value="Chromosome"/>
</dbReference>
<name>A0A895XP99_9ACTN</name>
<evidence type="ECO:0000259" key="4">
    <source>
        <dbReference type="Pfam" id="PF25472"/>
    </source>
</evidence>
<feature type="region of interest" description="Disordered" evidence="1">
    <location>
        <begin position="1"/>
        <end position="23"/>
    </location>
</feature>
<dbReference type="Pfam" id="PF25472">
    <property type="entry name" value="DUF7902"/>
    <property type="match status" value="1"/>
</dbReference>
<gene>
    <name evidence="5" type="ORF">JQS30_15855</name>
</gene>
<accession>A0A895XP99</accession>